<proteinExistence type="predicted"/>
<evidence type="ECO:0000313" key="3">
    <source>
        <dbReference type="Proteomes" id="UP000444960"/>
    </source>
</evidence>
<evidence type="ECO:0000313" key="2">
    <source>
        <dbReference type="EMBL" id="GEE02459.1"/>
    </source>
</evidence>
<protein>
    <recommendedName>
        <fullName evidence="1">DUF6891 domain-containing protein</fullName>
    </recommendedName>
</protein>
<dbReference type="RefSeq" id="WP_161896130.1">
    <property type="nucleotide sequence ID" value="NZ_BJOV01000005.1"/>
</dbReference>
<sequence length="225" mass="25906">MSVDFYSAPPTYSVPADWKLSDDDREYLTDQTWQLVLRATDDVEEYLELFEEELDTAGVSEETATDFFESVIDQRRKQQASWGGAPKSRLTEAFDELATIGVVAREDFTCCGTCGSAEIFDERDDSREWRGYVFYHSQDTDGIFDNRQTYVGYGAFLPAYFTEEQWVAFSDAEKDTQYERIVRDLMSEVRTVLERHDIAVEWSGDLAVRIRLDNVDYVAMMPTAS</sequence>
<dbReference type="InterPro" id="IPR054186">
    <property type="entry name" value="DUF6891"/>
</dbReference>
<dbReference type="AlphaFoldDB" id="A0A7I9VAU6"/>
<reference evidence="3" key="1">
    <citation type="submission" date="2019-06" db="EMBL/GenBank/DDBJ databases">
        <title>Gordonia isolated from sludge of a wastewater treatment plant.</title>
        <authorList>
            <person name="Tamura T."/>
            <person name="Aoyama K."/>
            <person name="Kang Y."/>
            <person name="Saito S."/>
            <person name="Akiyama N."/>
            <person name="Yazawa K."/>
            <person name="Gonoi T."/>
            <person name="Mikami Y."/>
        </authorList>
    </citation>
    <scope>NUCLEOTIDE SEQUENCE [LARGE SCALE GENOMIC DNA]</scope>
    <source>
        <strain evidence="3">NBRC 107696</strain>
    </source>
</reference>
<accession>A0A7I9VAU6</accession>
<feature type="domain" description="DUF6891" evidence="1">
    <location>
        <begin position="23"/>
        <end position="216"/>
    </location>
</feature>
<dbReference type="Proteomes" id="UP000444960">
    <property type="component" value="Unassembled WGS sequence"/>
</dbReference>
<comment type="caution">
    <text evidence="2">The sequence shown here is derived from an EMBL/GenBank/DDBJ whole genome shotgun (WGS) entry which is preliminary data.</text>
</comment>
<dbReference type="Pfam" id="PF21831">
    <property type="entry name" value="DUF6891"/>
    <property type="match status" value="1"/>
</dbReference>
<dbReference type="OrthoDB" id="5515732at2"/>
<gene>
    <name evidence="2" type="ORF">nbrc107696_29050</name>
</gene>
<dbReference type="EMBL" id="BJOV01000005">
    <property type="protein sequence ID" value="GEE02459.1"/>
    <property type="molecule type" value="Genomic_DNA"/>
</dbReference>
<name>A0A7I9VAU6_9ACTN</name>
<organism evidence="2 3">
    <name type="scientific">Gordonia spumicola</name>
    <dbReference type="NCBI Taxonomy" id="589161"/>
    <lineage>
        <taxon>Bacteria</taxon>
        <taxon>Bacillati</taxon>
        <taxon>Actinomycetota</taxon>
        <taxon>Actinomycetes</taxon>
        <taxon>Mycobacteriales</taxon>
        <taxon>Gordoniaceae</taxon>
        <taxon>Gordonia</taxon>
    </lineage>
</organism>
<evidence type="ECO:0000259" key="1">
    <source>
        <dbReference type="Pfam" id="PF21831"/>
    </source>
</evidence>
<keyword evidence="3" id="KW-1185">Reference proteome</keyword>